<protein>
    <recommendedName>
        <fullName evidence="3">F-box domain-containing protein</fullName>
    </recommendedName>
</protein>
<accession>R1EL99</accession>
<dbReference type="AlphaFoldDB" id="R1EL99"/>
<dbReference type="Proteomes" id="UP000013521">
    <property type="component" value="Unassembled WGS sequence"/>
</dbReference>
<dbReference type="OrthoDB" id="66881at2759"/>
<name>R1EL99_BOTPV</name>
<organism evidence="1 2">
    <name type="scientific">Botryosphaeria parva (strain UCR-NP2)</name>
    <name type="common">Grapevine canker fungus</name>
    <name type="synonym">Neofusicoccum parvum</name>
    <dbReference type="NCBI Taxonomy" id="1287680"/>
    <lineage>
        <taxon>Eukaryota</taxon>
        <taxon>Fungi</taxon>
        <taxon>Dikarya</taxon>
        <taxon>Ascomycota</taxon>
        <taxon>Pezizomycotina</taxon>
        <taxon>Dothideomycetes</taxon>
        <taxon>Dothideomycetes incertae sedis</taxon>
        <taxon>Botryosphaeriales</taxon>
        <taxon>Botryosphaeriaceae</taxon>
        <taxon>Neofusicoccum</taxon>
    </lineage>
</organism>
<dbReference type="KEGG" id="npa:UCRNP2_4704"/>
<evidence type="ECO:0000313" key="1">
    <source>
        <dbReference type="EMBL" id="EOD48538.1"/>
    </source>
</evidence>
<evidence type="ECO:0000313" key="2">
    <source>
        <dbReference type="Proteomes" id="UP000013521"/>
    </source>
</evidence>
<sequence length="400" mass="45058">MSHKIAPTLFDVINMAPSKPKSKGKLHQPVPQDKSLLHTLLNSATDVDAPAKFHQHDAVEKLRSPGAIIRSYLDTADLLSVRLACKPLKNWIEQDITQTQSKIFETLHVNRHFTTNYDKTLSLGALQTIAPFCKHLVIHLGSMIDHSPTQLYRPDIAIGVKQSAWMYIFALLGGLVTLTISAPGEPDWHTFGSGEAQLESIRVAVETMQPLGLRTITLSPINAMGLVHFRWRGAAFQETTWMAGAFWGVLTNLTLDLLNPLPHYHKSNRKDFIKTLHDFLGSFSQSLQVFRFSWVGPAGPNPLLLDLRYGGHNFSPPGIKWRVLEDVVLKNVLAHDGDLVSLRRTRCNNLRHFKLEEEVVLVEKAEMVVWEDESDDEVWEDEGPVIPRENSPFLFSPFSI</sequence>
<dbReference type="EMBL" id="KB916196">
    <property type="protein sequence ID" value="EOD48538.1"/>
    <property type="molecule type" value="Genomic_DNA"/>
</dbReference>
<dbReference type="eggNOG" id="ENOG502SF87">
    <property type="taxonomic scope" value="Eukaryota"/>
</dbReference>
<evidence type="ECO:0008006" key="3">
    <source>
        <dbReference type="Google" id="ProtNLM"/>
    </source>
</evidence>
<gene>
    <name evidence="1" type="ORF">UCRNP2_4704</name>
</gene>
<proteinExistence type="predicted"/>
<reference evidence="2" key="1">
    <citation type="journal article" date="2013" name="Genome Announc.">
        <title>Draft genome sequence of Neofusicoccum parvum isolate UCR-NP2, a fungal vascular pathogen associated with grapevine cankers.</title>
        <authorList>
            <person name="Blanco-Ulate B."/>
            <person name="Rolshausen P."/>
            <person name="Cantu D."/>
        </authorList>
    </citation>
    <scope>NUCLEOTIDE SEQUENCE [LARGE SCALE GENOMIC DNA]</scope>
    <source>
        <strain evidence="2">UCR-NP2</strain>
    </source>
</reference>
<dbReference type="HOGENOM" id="CLU_688863_0_0_1"/>